<evidence type="ECO:0000313" key="2">
    <source>
        <dbReference type="Proteomes" id="UP000325607"/>
    </source>
</evidence>
<dbReference type="Proteomes" id="UP000325607">
    <property type="component" value="Unassembled WGS sequence"/>
</dbReference>
<protein>
    <submittedName>
        <fullName evidence="1">Uncharacterized protein</fullName>
    </submittedName>
</protein>
<gene>
    <name evidence="1" type="ORF">PS645_04265</name>
</gene>
<dbReference type="AlphaFoldDB" id="A0A5E6VTI7"/>
<accession>A0A5E6VTI7</accession>
<sequence>MSSPKATGTAMAVLFHAQFEVHYAVSRLEFTNLADFKRQTCKALQAIAKLLFYLSYAERSDSFRKRTHYQGWLWDIFILPMALLG</sequence>
<dbReference type="EMBL" id="CABVGX010000042">
    <property type="protein sequence ID" value="VVN20281.1"/>
    <property type="molecule type" value="Genomic_DNA"/>
</dbReference>
<proteinExistence type="predicted"/>
<organism evidence="1 2">
    <name type="scientific">Pseudomonas fluorescens</name>
    <dbReference type="NCBI Taxonomy" id="294"/>
    <lineage>
        <taxon>Bacteria</taxon>
        <taxon>Pseudomonadati</taxon>
        <taxon>Pseudomonadota</taxon>
        <taxon>Gammaproteobacteria</taxon>
        <taxon>Pseudomonadales</taxon>
        <taxon>Pseudomonadaceae</taxon>
        <taxon>Pseudomonas</taxon>
    </lineage>
</organism>
<reference evidence="1 2" key="1">
    <citation type="submission" date="2019-09" db="EMBL/GenBank/DDBJ databases">
        <authorList>
            <person name="Chandra G."/>
            <person name="Truman W A."/>
        </authorList>
    </citation>
    <scope>NUCLEOTIDE SEQUENCE [LARGE SCALE GENOMIC DNA]</scope>
    <source>
        <strain evidence="1">PS645</strain>
    </source>
</reference>
<name>A0A5E6VTI7_PSEFL</name>
<evidence type="ECO:0000313" key="1">
    <source>
        <dbReference type="EMBL" id="VVN20281.1"/>
    </source>
</evidence>